<evidence type="ECO:0000313" key="1">
    <source>
        <dbReference type="EMBL" id="PYE80569.1"/>
    </source>
</evidence>
<dbReference type="Gene3D" id="3.40.50.1110">
    <property type="entry name" value="SGNH hydrolase"/>
    <property type="match status" value="1"/>
</dbReference>
<name>A0A318SLP6_9RHOB</name>
<dbReference type="InterPro" id="IPR036514">
    <property type="entry name" value="SGNH_hydro_sf"/>
</dbReference>
<evidence type="ECO:0000313" key="2">
    <source>
        <dbReference type="Proteomes" id="UP000248311"/>
    </source>
</evidence>
<evidence type="ECO:0008006" key="3">
    <source>
        <dbReference type="Google" id="ProtNLM"/>
    </source>
</evidence>
<keyword evidence="2" id="KW-1185">Reference proteome</keyword>
<gene>
    <name evidence="1" type="ORF">DFP88_1154</name>
</gene>
<accession>A0A318SLP6</accession>
<protein>
    <recommendedName>
        <fullName evidence="3">Sialate O-acetylesterase domain-containing protein</fullName>
    </recommendedName>
</protein>
<dbReference type="OrthoDB" id="184803at2"/>
<reference evidence="1 2" key="1">
    <citation type="submission" date="2018-06" db="EMBL/GenBank/DDBJ databases">
        <title>Genomic Encyclopedia of Type Strains, Phase III (KMG-III): the genomes of soil and plant-associated and newly described type strains.</title>
        <authorList>
            <person name="Whitman W."/>
        </authorList>
    </citation>
    <scope>NUCLEOTIDE SEQUENCE [LARGE SCALE GENOMIC DNA]</scope>
    <source>
        <strain evidence="1 2">CECT 9025</strain>
    </source>
</reference>
<proteinExistence type="predicted"/>
<comment type="caution">
    <text evidence="1">The sequence shown here is derived from an EMBL/GenBank/DDBJ whole genome shotgun (WGS) entry which is preliminary data.</text>
</comment>
<sequence length="372" mass="39750">MIPPELFLITGQSLATGRAPAISTMAGLGAAARCLTGGPVGWNDRPVTLPARELSERGVETIASGFAAHLLAEGDLRAFIAGQAWVGQPYATLKKGGETGVFEAVISQTRLARQIEPDLQPGAILLLHGETDGALGTPDYDLLLEEWVAHLREDLGLAMGMGWTAPLLFCQTSSISGYDRGGGRSAFRTPLAQLHASERHPDMILVGPKYAYDYIDWAHIDAPSTRLHGEYFAKAYKGVRTGRGWHPLSPASISCRANRLHVEFRVPEPPLVLDTDTIPDPGWFGFHLSDPAASIRGIRIASATSLEIDLTAPPAPGSILSYALHNGVSGTSGRMTGARGCLRDSDATRSVFTGQAMPNWCVAFARAIPAHR</sequence>
<dbReference type="Proteomes" id="UP000248311">
    <property type="component" value="Unassembled WGS sequence"/>
</dbReference>
<dbReference type="AlphaFoldDB" id="A0A318SLP6"/>
<dbReference type="RefSeq" id="WP_110815786.1">
    <property type="nucleotide sequence ID" value="NZ_QJTE01000015.1"/>
</dbReference>
<dbReference type="EMBL" id="QJTE01000015">
    <property type="protein sequence ID" value="PYE80569.1"/>
    <property type="molecule type" value="Genomic_DNA"/>
</dbReference>
<dbReference type="SUPFAM" id="SSF52266">
    <property type="entry name" value="SGNH hydrolase"/>
    <property type="match status" value="1"/>
</dbReference>
<organism evidence="1 2">
    <name type="scientific">Pseudoroseicyclus aestuarii</name>
    <dbReference type="NCBI Taxonomy" id="1795041"/>
    <lineage>
        <taxon>Bacteria</taxon>
        <taxon>Pseudomonadati</taxon>
        <taxon>Pseudomonadota</taxon>
        <taxon>Alphaproteobacteria</taxon>
        <taxon>Rhodobacterales</taxon>
        <taxon>Paracoccaceae</taxon>
        <taxon>Pseudoroseicyclus</taxon>
    </lineage>
</organism>
<dbReference type="GO" id="GO:0016788">
    <property type="term" value="F:hydrolase activity, acting on ester bonds"/>
    <property type="evidence" value="ECO:0007669"/>
    <property type="project" value="UniProtKB-ARBA"/>
</dbReference>